<dbReference type="GeneID" id="34464134"/>
<protein>
    <submittedName>
        <fullName evidence="2">Uncharacterized protein</fullName>
    </submittedName>
</protein>
<evidence type="ECO:0000313" key="3">
    <source>
        <dbReference type="Proteomes" id="UP000184300"/>
    </source>
</evidence>
<feature type="transmembrane region" description="Helical" evidence="1">
    <location>
        <begin position="65"/>
        <end position="86"/>
    </location>
</feature>
<evidence type="ECO:0000256" key="1">
    <source>
        <dbReference type="SAM" id="Phobius"/>
    </source>
</evidence>
<dbReference type="AlphaFoldDB" id="A0A1L9V571"/>
<gene>
    <name evidence="2" type="ORF">ASPGLDRAFT_52970</name>
</gene>
<keyword evidence="3" id="KW-1185">Reference proteome</keyword>
<keyword evidence="1" id="KW-0812">Transmembrane</keyword>
<dbReference type="VEuPathDB" id="FungiDB:ASPGLDRAFT_52970"/>
<keyword evidence="1" id="KW-0472">Membrane</keyword>
<organism evidence="2 3">
    <name type="scientific">Aspergillus glaucus CBS 516.65</name>
    <dbReference type="NCBI Taxonomy" id="1160497"/>
    <lineage>
        <taxon>Eukaryota</taxon>
        <taxon>Fungi</taxon>
        <taxon>Dikarya</taxon>
        <taxon>Ascomycota</taxon>
        <taxon>Pezizomycotina</taxon>
        <taxon>Eurotiomycetes</taxon>
        <taxon>Eurotiomycetidae</taxon>
        <taxon>Eurotiales</taxon>
        <taxon>Aspergillaceae</taxon>
        <taxon>Aspergillus</taxon>
        <taxon>Aspergillus subgen. Aspergillus</taxon>
    </lineage>
</organism>
<name>A0A1L9V571_ASPGL</name>
<dbReference type="RefSeq" id="XP_022395776.1">
    <property type="nucleotide sequence ID" value="XM_022547873.1"/>
</dbReference>
<proteinExistence type="predicted"/>
<evidence type="ECO:0000313" key="2">
    <source>
        <dbReference type="EMBL" id="OJJ79078.1"/>
    </source>
</evidence>
<dbReference type="Proteomes" id="UP000184300">
    <property type="component" value="Unassembled WGS sequence"/>
</dbReference>
<keyword evidence="1" id="KW-1133">Transmembrane helix</keyword>
<sequence>MEQTNVSDIQNTRTLQLNPSSYRNEMSSCVGGGQLQQLESLKREAKTCDGEDQNSLRVGYTSLKWHALMMALHMLAVFIVRPLLIIQVEATGPKQ</sequence>
<accession>A0A1L9V571</accession>
<reference evidence="3" key="1">
    <citation type="journal article" date="2017" name="Genome Biol.">
        <title>Comparative genomics reveals high biological diversity and specific adaptations in the industrially and medically important fungal genus Aspergillus.</title>
        <authorList>
            <person name="de Vries R.P."/>
            <person name="Riley R."/>
            <person name="Wiebenga A."/>
            <person name="Aguilar-Osorio G."/>
            <person name="Amillis S."/>
            <person name="Uchima C.A."/>
            <person name="Anderluh G."/>
            <person name="Asadollahi M."/>
            <person name="Askin M."/>
            <person name="Barry K."/>
            <person name="Battaglia E."/>
            <person name="Bayram O."/>
            <person name="Benocci T."/>
            <person name="Braus-Stromeyer S.A."/>
            <person name="Caldana C."/>
            <person name="Canovas D."/>
            <person name="Cerqueira G.C."/>
            <person name="Chen F."/>
            <person name="Chen W."/>
            <person name="Choi C."/>
            <person name="Clum A."/>
            <person name="Dos Santos R.A."/>
            <person name="Damasio A.R."/>
            <person name="Diallinas G."/>
            <person name="Emri T."/>
            <person name="Fekete E."/>
            <person name="Flipphi M."/>
            <person name="Freyberg S."/>
            <person name="Gallo A."/>
            <person name="Gournas C."/>
            <person name="Habgood R."/>
            <person name="Hainaut M."/>
            <person name="Harispe M.L."/>
            <person name="Henrissat B."/>
            <person name="Hilden K.S."/>
            <person name="Hope R."/>
            <person name="Hossain A."/>
            <person name="Karabika E."/>
            <person name="Karaffa L."/>
            <person name="Karanyi Z."/>
            <person name="Krasevec N."/>
            <person name="Kuo A."/>
            <person name="Kusch H."/>
            <person name="LaButti K."/>
            <person name="Lagendijk E.L."/>
            <person name="Lapidus A."/>
            <person name="Levasseur A."/>
            <person name="Lindquist E."/>
            <person name="Lipzen A."/>
            <person name="Logrieco A.F."/>
            <person name="MacCabe A."/>
            <person name="Maekelae M.R."/>
            <person name="Malavazi I."/>
            <person name="Melin P."/>
            <person name="Meyer V."/>
            <person name="Mielnichuk N."/>
            <person name="Miskei M."/>
            <person name="Molnar A.P."/>
            <person name="Mule G."/>
            <person name="Ngan C.Y."/>
            <person name="Orejas M."/>
            <person name="Orosz E."/>
            <person name="Ouedraogo J.P."/>
            <person name="Overkamp K.M."/>
            <person name="Park H.-S."/>
            <person name="Perrone G."/>
            <person name="Piumi F."/>
            <person name="Punt P.J."/>
            <person name="Ram A.F."/>
            <person name="Ramon A."/>
            <person name="Rauscher S."/>
            <person name="Record E."/>
            <person name="Riano-Pachon D.M."/>
            <person name="Robert V."/>
            <person name="Roehrig J."/>
            <person name="Ruller R."/>
            <person name="Salamov A."/>
            <person name="Salih N.S."/>
            <person name="Samson R.A."/>
            <person name="Sandor E."/>
            <person name="Sanguinetti M."/>
            <person name="Schuetze T."/>
            <person name="Sepcic K."/>
            <person name="Shelest E."/>
            <person name="Sherlock G."/>
            <person name="Sophianopoulou V."/>
            <person name="Squina F.M."/>
            <person name="Sun H."/>
            <person name="Susca A."/>
            <person name="Todd R.B."/>
            <person name="Tsang A."/>
            <person name="Unkles S.E."/>
            <person name="van de Wiele N."/>
            <person name="van Rossen-Uffink D."/>
            <person name="Oliveira J.V."/>
            <person name="Vesth T.C."/>
            <person name="Visser J."/>
            <person name="Yu J.-H."/>
            <person name="Zhou M."/>
            <person name="Andersen M.R."/>
            <person name="Archer D.B."/>
            <person name="Baker S.E."/>
            <person name="Benoit I."/>
            <person name="Brakhage A.A."/>
            <person name="Braus G.H."/>
            <person name="Fischer R."/>
            <person name="Frisvad J.C."/>
            <person name="Goldman G.H."/>
            <person name="Houbraken J."/>
            <person name="Oakley B."/>
            <person name="Pocsi I."/>
            <person name="Scazzocchio C."/>
            <person name="Seiboth B."/>
            <person name="vanKuyk P.A."/>
            <person name="Wortman J."/>
            <person name="Dyer P.S."/>
            <person name="Grigoriev I.V."/>
        </authorList>
    </citation>
    <scope>NUCLEOTIDE SEQUENCE [LARGE SCALE GENOMIC DNA]</scope>
    <source>
        <strain evidence="3">CBS 516.65</strain>
    </source>
</reference>
<dbReference type="EMBL" id="KV878922">
    <property type="protein sequence ID" value="OJJ79078.1"/>
    <property type="molecule type" value="Genomic_DNA"/>
</dbReference>